<keyword evidence="1" id="KW-0677">Repeat</keyword>
<dbReference type="InterPro" id="IPR050498">
    <property type="entry name" value="Ycf3"/>
</dbReference>
<dbReference type="GO" id="GO:0009279">
    <property type="term" value="C:cell outer membrane"/>
    <property type="evidence" value="ECO:0007669"/>
    <property type="project" value="TreeGrafter"/>
</dbReference>
<sequence length="454" mass="50063">MRSISRPVSFLLTACFAVLLCLFTVAQTAAYEVNRNAVVMLIAKNEQGETVSTGSGFIVRPNGTVLTNYHVLLDAASMSAVFPDGTQVGVTGVLNVDRLRDVAALKLEGDLYSTLEIGDSNGLKTFDYLSALGYPSHAVEMVEQGLHGVLVQTYGFVLGVHPQALPDHPFIYATTPFEPGFSGGPVVNLDNQVVGIATLEGRALNLAVPIDFVKPFLQDNRLLSFDELRERDKNIKEVLYYRGNFTLYALGDAEAAIGLFEKTLTIDPGFVPARYDLAVAYRGLGQMDAAIAEYEKALKLNPRFPEALSNLGGQYFRRGDVNKAIEKFREAIHIHPNFIQALSNLGAALNKKERYEEAVPFLKRALSLDPEFGVAHFNIGNAHYGLGQWDEAISAYHTALGMGVDFLSLHWSLHDIHSRKGDREKAKRELRIILQIDPQNEDARNKLEALDSRP</sequence>
<feature type="signal peptide" evidence="4">
    <location>
        <begin position="1"/>
        <end position="26"/>
    </location>
</feature>
<dbReference type="PROSITE" id="PS50005">
    <property type="entry name" value="TPR"/>
    <property type="match status" value="3"/>
</dbReference>
<name>M1ZCA7_NITG3</name>
<dbReference type="Pfam" id="PF13432">
    <property type="entry name" value="TPR_16"/>
    <property type="match status" value="1"/>
</dbReference>
<dbReference type="InterPro" id="IPR011990">
    <property type="entry name" value="TPR-like_helical_dom_sf"/>
</dbReference>
<dbReference type="Pfam" id="PF07719">
    <property type="entry name" value="TPR_2"/>
    <property type="match status" value="1"/>
</dbReference>
<dbReference type="PROSITE" id="PS50293">
    <property type="entry name" value="TPR_REGION"/>
    <property type="match status" value="3"/>
</dbReference>
<organism evidence="5 6">
    <name type="scientific">Nitrospina gracilis (strain 3/211)</name>
    <dbReference type="NCBI Taxonomy" id="1266370"/>
    <lineage>
        <taxon>Bacteria</taxon>
        <taxon>Pseudomonadati</taxon>
        <taxon>Nitrospinota/Tectimicrobiota group</taxon>
        <taxon>Nitrospinota</taxon>
        <taxon>Nitrospinia</taxon>
        <taxon>Nitrospinales</taxon>
        <taxon>Nitrospinaceae</taxon>
        <taxon>Nitrospina</taxon>
    </lineage>
</organism>
<dbReference type="SMART" id="SM00028">
    <property type="entry name" value="TPR"/>
    <property type="match status" value="6"/>
</dbReference>
<dbReference type="Gene3D" id="2.40.10.120">
    <property type="match status" value="1"/>
</dbReference>
<dbReference type="RefSeq" id="WP_005009141.1">
    <property type="nucleotide sequence ID" value="NZ_HG422173.1"/>
</dbReference>
<dbReference type="SUPFAM" id="SSF48452">
    <property type="entry name" value="TPR-like"/>
    <property type="match status" value="1"/>
</dbReference>
<evidence type="ECO:0000256" key="1">
    <source>
        <dbReference type="ARBA" id="ARBA00022737"/>
    </source>
</evidence>
<gene>
    <name evidence="5" type="ORF">NITGR_500019</name>
</gene>
<feature type="chain" id="PRO_5004020021" evidence="4">
    <location>
        <begin position="27"/>
        <end position="454"/>
    </location>
</feature>
<dbReference type="InterPro" id="IPR009003">
    <property type="entry name" value="Peptidase_S1_PA"/>
</dbReference>
<feature type="repeat" description="TPR" evidence="3">
    <location>
        <begin position="271"/>
        <end position="304"/>
    </location>
</feature>
<evidence type="ECO:0000256" key="2">
    <source>
        <dbReference type="ARBA" id="ARBA00022803"/>
    </source>
</evidence>
<evidence type="ECO:0000313" key="6">
    <source>
        <dbReference type="Proteomes" id="UP000011704"/>
    </source>
</evidence>
<dbReference type="Pfam" id="PF13365">
    <property type="entry name" value="Trypsin_2"/>
    <property type="match status" value="1"/>
</dbReference>
<keyword evidence="4" id="KW-0732">Signal</keyword>
<dbReference type="Pfam" id="PF00515">
    <property type="entry name" value="TPR_1"/>
    <property type="match status" value="1"/>
</dbReference>
<dbReference type="EMBL" id="CAQJ01000056">
    <property type="protein sequence ID" value="CCQ90954.1"/>
    <property type="molecule type" value="Genomic_DNA"/>
</dbReference>
<dbReference type="STRING" id="1266370.NITGR_500019"/>
<dbReference type="HOGENOM" id="CLU_602475_0_0_0"/>
<evidence type="ECO:0000256" key="4">
    <source>
        <dbReference type="SAM" id="SignalP"/>
    </source>
</evidence>
<dbReference type="Proteomes" id="UP000011704">
    <property type="component" value="Unassembled WGS sequence"/>
</dbReference>
<dbReference type="InParanoid" id="M1ZCA7"/>
<evidence type="ECO:0000313" key="5">
    <source>
        <dbReference type="EMBL" id="CCQ90954.1"/>
    </source>
</evidence>
<feature type="repeat" description="TPR" evidence="3">
    <location>
        <begin position="305"/>
        <end position="338"/>
    </location>
</feature>
<accession>M1ZCA7</accession>
<evidence type="ECO:0000256" key="3">
    <source>
        <dbReference type="PROSITE-ProRule" id="PRU00339"/>
    </source>
</evidence>
<reference evidence="5 6" key="1">
    <citation type="journal article" date="2013" name="Front. Microbiol.">
        <title>The genome of Nitrospina gracilis illuminates the metabolism and evolution of the major marine nitrite oxidizer.</title>
        <authorList>
            <person name="Luecker S."/>
            <person name="Nowka B."/>
            <person name="Rattei T."/>
            <person name="Spieck E."/>
            <person name="and Daims H."/>
        </authorList>
    </citation>
    <scope>NUCLEOTIDE SEQUENCE [LARGE SCALE GENOMIC DNA]</scope>
    <source>
        <strain evidence="5 6">3/211</strain>
    </source>
</reference>
<dbReference type="AlphaFoldDB" id="M1ZCA7"/>
<dbReference type="InterPro" id="IPR013105">
    <property type="entry name" value="TPR_2"/>
</dbReference>
<comment type="caution">
    <text evidence="5">The sequence shown here is derived from an EMBL/GenBank/DDBJ whole genome shotgun (WGS) entry which is preliminary data.</text>
</comment>
<keyword evidence="2 3" id="KW-0802">TPR repeat</keyword>
<dbReference type="InterPro" id="IPR019734">
    <property type="entry name" value="TPR_rpt"/>
</dbReference>
<dbReference type="Gene3D" id="1.25.40.10">
    <property type="entry name" value="Tetratricopeptide repeat domain"/>
    <property type="match status" value="1"/>
</dbReference>
<dbReference type="GO" id="GO:0046813">
    <property type="term" value="P:receptor-mediated virion attachment to host cell"/>
    <property type="evidence" value="ECO:0007669"/>
    <property type="project" value="TreeGrafter"/>
</dbReference>
<dbReference type="OrthoDB" id="453397at2"/>
<dbReference type="PANTHER" id="PTHR44858:SF1">
    <property type="entry name" value="UDP-N-ACETYLGLUCOSAMINE--PEPTIDE N-ACETYLGLUCOSAMINYLTRANSFERASE SPINDLY-RELATED"/>
    <property type="match status" value="1"/>
</dbReference>
<dbReference type="PANTHER" id="PTHR44858">
    <property type="entry name" value="TETRATRICOPEPTIDE REPEAT PROTEIN 6"/>
    <property type="match status" value="1"/>
</dbReference>
<keyword evidence="6" id="KW-1185">Reference proteome</keyword>
<feature type="repeat" description="TPR" evidence="3">
    <location>
        <begin position="339"/>
        <end position="372"/>
    </location>
</feature>
<proteinExistence type="predicted"/>
<dbReference type="SUPFAM" id="SSF50494">
    <property type="entry name" value="Trypsin-like serine proteases"/>
    <property type="match status" value="1"/>
</dbReference>
<protein>
    <submittedName>
        <fullName evidence="5">Uncharacterized protein</fullName>
    </submittedName>
</protein>